<dbReference type="Gene3D" id="3.40.50.300">
    <property type="entry name" value="P-loop containing nucleotide triphosphate hydrolases"/>
    <property type="match status" value="1"/>
</dbReference>
<dbReference type="Proteomes" id="UP001338125">
    <property type="component" value="Unassembled WGS sequence"/>
</dbReference>
<reference evidence="1 2" key="1">
    <citation type="submission" date="2024-01" db="EMBL/GenBank/DDBJ databases">
        <title>Complete genome of Cladobotryum mycophilum ATHUM6906.</title>
        <authorList>
            <person name="Christinaki A.C."/>
            <person name="Myridakis A.I."/>
            <person name="Kouvelis V.N."/>
        </authorList>
    </citation>
    <scope>NUCLEOTIDE SEQUENCE [LARGE SCALE GENOMIC DNA]</scope>
    <source>
        <strain evidence="1 2">ATHUM6906</strain>
    </source>
</reference>
<dbReference type="InterPro" id="IPR027417">
    <property type="entry name" value="P-loop_NTPase"/>
</dbReference>
<name>A0ABR0SY17_9HYPO</name>
<gene>
    <name evidence="1" type="ORF">PT974_02428</name>
</gene>
<organism evidence="1 2">
    <name type="scientific">Cladobotryum mycophilum</name>
    <dbReference type="NCBI Taxonomy" id="491253"/>
    <lineage>
        <taxon>Eukaryota</taxon>
        <taxon>Fungi</taxon>
        <taxon>Dikarya</taxon>
        <taxon>Ascomycota</taxon>
        <taxon>Pezizomycotina</taxon>
        <taxon>Sordariomycetes</taxon>
        <taxon>Hypocreomycetidae</taxon>
        <taxon>Hypocreales</taxon>
        <taxon>Hypocreaceae</taxon>
        <taxon>Cladobotryum</taxon>
    </lineage>
</organism>
<comment type="caution">
    <text evidence="1">The sequence shown here is derived from an EMBL/GenBank/DDBJ whole genome shotgun (WGS) entry which is preliminary data.</text>
</comment>
<protein>
    <submittedName>
        <fullName evidence="1">Uncharacterized protein</fullName>
    </submittedName>
</protein>
<accession>A0ABR0SY17</accession>
<sequence>MVHALSGIGSCSQSNKGYNYSQVFSRIWLSKLRRYGFLPGGNGFGGESDMEAPKTLRPHCTALIICYAMSKPARDAIRYAMLDHSIKPIFVIMSITKETLSGRTLGAEDPELAERIMEEKIRNIEEPLEEEKDTIFLRIRERISRQLANM</sequence>
<proteinExistence type="predicted"/>
<evidence type="ECO:0000313" key="1">
    <source>
        <dbReference type="EMBL" id="KAK5997076.1"/>
    </source>
</evidence>
<dbReference type="EMBL" id="JAVFKD010000002">
    <property type="protein sequence ID" value="KAK5997076.1"/>
    <property type="molecule type" value="Genomic_DNA"/>
</dbReference>
<evidence type="ECO:0000313" key="2">
    <source>
        <dbReference type="Proteomes" id="UP001338125"/>
    </source>
</evidence>
<keyword evidence="2" id="KW-1185">Reference proteome</keyword>